<organism evidence="1 2">
    <name type="scientific">Protopolystoma xenopodis</name>
    <dbReference type="NCBI Taxonomy" id="117903"/>
    <lineage>
        <taxon>Eukaryota</taxon>
        <taxon>Metazoa</taxon>
        <taxon>Spiralia</taxon>
        <taxon>Lophotrochozoa</taxon>
        <taxon>Platyhelminthes</taxon>
        <taxon>Monogenea</taxon>
        <taxon>Polyopisthocotylea</taxon>
        <taxon>Polystomatidea</taxon>
        <taxon>Polystomatidae</taxon>
        <taxon>Protopolystoma</taxon>
    </lineage>
</organism>
<evidence type="ECO:0000313" key="1">
    <source>
        <dbReference type="EMBL" id="VEL17746.1"/>
    </source>
</evidence>
<proteinExistence type="predicted"/>
<gene>
    <name evidence="1" type="ORF">PXEA_LOCUS11186</name>
</gene>
<keyword evidence="2" id="KW-1185">Reference proteome</keyword>
<dbReference type="AlphaFoldDB" id="A0A3S5BAJ8"/>
<comment type="caution">
    <text evidence="1">The sequence shown here is derived from an EMBL/GenBank/DDBJ whole genome shotgun (WGS) entry which is preliminary data.</text>
</comment>
<dbReference type="Proteomes" id="UP000784294">
    <property type="component" value="Unassembled WGS sequence"/>
</dbReference>
<accession>A0A3S5BAJ8</accession>
<evidence type="ECO:0000313" key="2">
    <source>
        <dbReference type="Proteomes" id="UP000784294"/>
    </source>
</evidence>
<dbReference type="EMBL" id="CAAALY010034018">
    <property type="protein sequence ID" value="VEL17746.1"/>
    <property type="molecule type" value="Genomic_DNA"/>
</dbReference>
<name>A0A3S5BAJ8_9PLAT</name>
<protein>
    <submittedName>
        <fullName evidence="1">Uncharacterized protein</fullName>
    </submittedName>
</protein>
<reference evidence="1" key="1">
    <citation type="submission" date="2018-11" db="EMBL/GenBank/DDBJ databases">
        <authorList>
            <consortium name="Pathogen Informatics"/>
        </authorList>
    </citation>
    <scope>NUCLEOTIDE SEQUENCE</scope>
</reference>
<sequence>MQSLSPLSISSVSSLHASTVGSTQSTVRICSHLFSDHHQSLDDIGSKVDRTNTCKHVFSQSDWYRADWACKQVEQLQRQLWRRRAVKFSHNQDMLFISRRLAGWRLESTGRNRY</sequence>